<dbReference type="OrthoDB" id="2014201at2759"/>
<proteinExistence type="predicted"/>
<gene>
    <name evidence="1" type="ORF">PISL3812_00382</name>
</gene>
<accession>A0A0U1LJ54</accession>
<dbReference type="Proteomes" id="UP000054383">
    <property type="component" value="Unassembled WGS sequence"/>
</dbReference>
<dbReference type="InterPro" id="IPR002495">
    <property type="entry name" value="Glyco_trans_8"/>
</dbReference>
<name>A0A0U1LJ54_TALIS</name>
<dbReference type="InterPro" id="IPR029044">
    <property type="entry name" value="Nucleotide-diphossugar_trans"/>
</dbReference>
<dbReference type="GO" id="GO:0016757">
    <property type="term" value="F:glycosyltransferase activity"/>
    <property type="evidence" value="ECO:0007669"/>
    <property type="project" value="InterPro"/>
</dbReference>
<evidence type="ECO:0000313" key="1">
    <source>
        <dbReference type="EMBL" id="CRG83034.1"/>
    </source>
</evidence>
<organism evidence="1 2">
    <name type="scientific">Talaromyces islandicus</name>
    <name type="common">Penicillium islandicum</name>
    <dbReference type="NCBI Taxonomy" id="28573"/>
    <lineage>
        <taxon>Eukaryota</taxon>
        <taxon>Fungi</taxon>
        <taxon>Dikarya</taxon>
        <taxon>Ascomycota</taxon>
        <taxon>Pezizomycotina</taxon>
        <taxon>Eurotiomycetes</taxon>
        <taxon>Eurotiomycetidae</taxon>
        <taxon>Eurotiales</taxon>
        <taxon>Trichocomaceae</taxon>
        <taxon>Talaromyces</taxon>
        <taxon>Talaromyces sect. Islandici</taxon>
    </lineage>
</organism>
<reference evidence="1 2" key="1">
    <citation type="submission" date="2015-04" db="EMBL/GenBank/DDBJ databases">
        <authorList>
            <person name="Syromyatnikov M.Y."/>
            <person name="Popov V.N."/>
        </authorList>
    </citation>
    <scope>NUCLEOTIDE SEQUENCE [LARGE SCALE GENOMIC DNA]</scope>
    <source>
        <strain evidence="1">WF-38-12</strain>
    </source>
</reference>
<dbReference type="Pfam" id="PF01501">
    <property type="entry name" value="Glyco_transf_8"/>
    <property type="match status" value="1"/>
</dbReference>
<dbReference type="OMA" id="DWIAAAH"/>
<dbReference type="EMBL" id="CVMT01000001">
    <property type="protein sequence ID" value="CRG83034.1"/>
    <property type="molecule type" value="Genomic_DNA"/>
</dbReference>
<dbReference type="SUPFAM" id="SSF53448">
    <property type="entry name" value="Nucleotide-diphospho-sugar transferases"/>
    <property type="match status" value="1"/>
</dbReference>
<sequence>MARSRHSVRSPVFCRSRARFYALQTRRQKQICDHSYRIDFTPSPHFLTPSDVRQWQQVPAMRVWASLITNLNYLPGLLTLAYSIQKVGSQYPLVALYTDALPASALAALDARGIPARRVPHLSPSSGKRYADDPRFDDTWTKLVAFSLVEFDRVVLLDSDMIVRKQFDELMALELDAPDNTSGHRVFASTHACACNPLKKRHYPKNWYFGPWSLAEVMRAFVNTRTLFRIPENCAYTSQHSSPEDAQVAATPPSSGVGMLNSGLLVINPSIDAFTLIVQAINNPEITDKHDFPDQGLLSEVFEGRWVPLPYIYNALKTLRWRTVHDTIWRDDQVKIVHYIFAKKPWTSRTLDEKDVTTEWEASDKLLHEWWWQLDDERKRIEKERGVVDGL</sequence>
<evidence type="ECO:0000313" key="2">
    <source>
        <dbReference type="Proteomes" id="UP000054383"/>
    </source>
</evidence>
<keyword evidence="2" id="KW-1185">Reference proteome</keyword>
<dbReference type="Gene3D" id="3.90.550.10">
    <property type="entry name" value="Spore Coat Polysaccharide Biosynthesis Protein SpsA, Chain A"/>
    <property type="match status" value="1"/>
</dbReference>
<dbReference type="AlphaFoldDB" id="A0A0U1LJ54"/>
<dbReference type="InterPro" id="IPR050587">
    <property type="entry name" value="GNT1/Glycosyltrans_8"/>
</dbReference>
<evidence type="ECO:0008006" key="3">
    <source>
        <dbReference type="Google" id="ProtNLM"/>
    </source>
</evidence>
<dbReference type="PANTHER" id="PTHR11183">
    <property type="entry name" value="GLYCOGENIN SUBFAMILY MEMBER"/>
    <property type="match status" value="1"/>
</dbReference>
<dbReference type="STRING" id="28573.A0A0U1LJ54"/>
<protein>
    <recommendedName>
        <fullName evidence="3">Nucleotide-diphospho-sugar transferase</fullName>
    </recommendedName>
</protein>